<keyword evidence="2" id="KW-0472">Membrane</keyword>
<keyword evidence="2" id="KW-1133">Transmembrane helix</keyword>
<dbReference type="Proteomes" id="UP001642484">
    <property type="component" value="Unassembled WGS sequence"/>
</dbReference>
<reference evidence="3 4" key="1">
    <citation type="submission" date="2024-02" db="EMBL/GenBank/DDBJ databases">
        <authorList>
            <person name="Chen Y."/>
            <person name="Shah S."/>
            <person name="Dougan E. K."/>
            <person name="Thang M."/>
            <person name="Chan C."/>
        </authorList>
    </citation>
    <scope>NUCLEOTIDE SEQUENCE [LARGE SCALE GENOMIC DNA]</scope>
</reference>
<name>A0ABP0QX53_9DINO</name>
<evidence type="ECO:0000256" key="1">
    <source>
        <dbReference type="SAM" id="MobiDB-lite"/>
    </source>
</evidence>
<evidence type="ECO:0000313" key="3">
    <source>
        <dbReference type="EMBL" id="CAK9091492.1"/>
    </source>
</evidence>
<feature type="non-terminal residue" evidence="3">
    <location>
        <position position="1"/>
    </location>
</feature>
<feature type="compositionally biased region" description="Polar residues" evidence="1">
    <location>
        <begin position="141"/>
        <end position="152"/>
    </location>
</feature>
<protein>
    <submittedName>
        <fullName evidence="3">Uncharacterized protein</fullName>
    </submittedName>
</protein>
<feature type="compositionally biased region" description="Polar residues" evidence="1">
    <location>
        <begin position="46"/>
        <end position="56"/>
    </location>
</feature>
<evidence type="ECO:0000313" key="4">
    <source>
        <dbReference type="Proteomes" id="UP001642484"/>
    </source>
</evidence>
<comment type="caution">
    <text evidence="3">The sequence shown here is derived from an EMBL/GenBank/DDBJ whole genome shotgun (WGS) entry which is preliminary data.</text>
</comment>
<proteinExistence type="predicted"/>
<feature type="region of interest" description="Disordered" evidence="1">
    <location>
        <begin position="46"/>
        <end position="152"/>
    </location>
</feature>
<evidence type="ECO:0000256" key="2">
    <source>
        <dbReference type="SAM" id="Phobius"/>
    </source>
</evidence>
<organism evidence="3 4">
    <name type="scientific">Durusdinium trenchii</name>
    <dbReference type="NCBI Taxonomy" id="1381693"/>
    <lineage>
        <taxon>Eukaryota</taxon>
        <taxon>Sar</taxon>
        <taxon>Alveolata</taxon>
        <taxon>Dinophyceae</taxon>
        <taxon>Suessiales</taxon>
        <taxon>Symbiodiniaceae</taxon>
        <taxon>Durusdinium</taxon>
    </lineage>
</organism>
<gene>
    <name evidence="3" type="ORF">CCMP2556_LOCUS43861</name>
</gene>
<dbReference type="EMBL" id="CAXAMN010024974">
    <property type="protein sequence ID" value="CAK9091492.1"/>
    <property type="molecule type" value="Genomic_DNA"/>
</dbReference>
<accession>A0ABP0QX53</accession>
<feature type="transmembrane region" description="Helical" evidence="2">
    <location>
        <begin position="18"/>
        <end position="41"/>
    </location>
</feature>
<keyword evidence="2" id="KW-0812">Transmembrane</keyword>
<keyword evidence="4" id="KW-1185">Reference proteome</keyword>
<feature type="compositionally biased region" description="Basic and acidic residues" evidence="1">
    <location>
        <begin position="59"/>
        <end position="77"/>
    </location>
</feature>
<sequence length="152" mass="16886">ILKWDPIGWNWKYMDAGLWSLAVLGTYLVLLVLPFSVQYMFGELTGTPQSSNQGLQSEGVEKDKKEPGDPSEDKDSSEPEPENEDKTSGPATTAIMFSAILPGQASLPGQPDHTEDKSEVRRRHGEGHQRNQKFNLDEISKNLTQGLSSDRK</sequence>